<dbReference type="EMBL" id="ASGZ01000027">
    <property type="protein sequence ID" value="ESP88633.1"/>
    <property type="molecule type" value="Genomic_DNA"/>
</dbReference>
<keyword evidence="1" id="KW-0472">Membrane</keyword>
<feature type="transmembrane region" description="Helical" evidence="1">
    <location>
        <begin position="197"/>
        <end position="216"/>
    </location>
</feature>
<dbReference type="eggNOG" id="arCOG10380">
    <property type="taxonomic scope" value="Archaea"/>
</dbReference>
<feature type="transmembrane region" description="Helical" evidence="1">
    <location>
        <begin position="172"/>
        <end position="191"/>
    </location>
</feature>
<protein>
    <submittedName>
        <fullName evidence="2">Uncharacterized protein</fullName>
    </submittedName>
</protein>
<feature type="transmembrane region" description="Helical" evidence="1">
    <location>
        <begin position="30"/>
        <end position="48"/>
    </location>
</feature>
<feature type="transmembrane region" description="Helical" evidence="1">
    <location>
        <begin position="142"/>
        <end position="160"/>
    </location>
</feature>
<keyword evidence="1" id="KW-1133">Transmembrane helix</keyword>
<evidence type="ECO:0000313" key="2">
    <source>
        <dbReference type="EMBL" id="ESP88633.1"/>
    </source>
</evidence>
<proteinExistence type="predicted"/>
<evidence type="ECO:0000313" key="3">
    <source>
        <dbReference type="Proteomes" id="UP000017840"/>
    </source>
</evidence>
<keyword evidence="1" id="KW-0812">Transmembrane</keyword>
<comment type="caution">
    <text evidence="2">The sequence shown here is derived from an EMBL/GenBank/DDBJ whole genome shotgun (WGS) entry which is preliminary data.</text>
</comment>
<feature type="transmembrane region" description="Helical" evidence="1">
    <location>
        <begin position="87"/>
        <end position="106"/>
    </location>
</feature>
<reference evidence="2 3" key="1">
    <citation type="journal article" date="2013" name="Genome Announc.">
        <title>Draft Genome Sequence of 'Candidatus Halobonum tyrrellensis' Strain G22, Isolated from the Hypersaline Waters of Lake Tyrrell, Australia.</title>
        <authorList>
            <person name="Ugalde J.A."/>
            <person name="Narasingarao P."/>
            <person name="Kuo S."/>
            <person name="Podell S."/>
            <person name="Allen E.E."/>
        </authorList>
    </citation>
    <scope>NUCLEOTIDE SEQUENCE [LARGE SCALE GENOMIC DNA]</scope>
    <source>
        <strain evidence="2 3">G22</strain>
    </source>
</reference>
<organism evidence="2 3">
    <name type="scientific">Candidatus Halobonum tyrrellensis G22</name>
    <dbReference type="NCBI Taxonomy" id="1324957"/>
    <lineage>
        <taxon>Archaea</taxon>
        <taxon>Methanobacteriati</taxon>
        <taxon>Methanobacteriota</taxon>
        <taxon>Stenosarchaea group</taxon>
        <taxon>Halobacteria</taxon>
        <taxon>Halobacteriales</taxon>
        <taxon>Haloferacaceae</taxon>
        <taxon>Candidatus Halobonum</taxon>
    </lineage>
</organism>
<dbReference type="Proteomes" id="UP000017840">
    <property type="component" value="Unassembled WGS sequence"/>
</dbReference>
<feature type="transmembrane region" description="Helical" evidence="1">
    <location>
        <begin position="118"/>
        <end position="136"/>
    </location>
</feature>
<accession>V4HEU4</accession>
<keyword evidence="3" id="KW-1185">Reference proteome</keyword>
<sequence>MPELALVTGVFLAVSLGGFALWATRDVSRSLLAAVVLLYPFALYAVRYDDDPTTVLPPRAVGAAGALAAAAVVADTLVRATDAPLAAALRGLFFGLVVALPPVAYAARYGARAAPGRARAVLAGSALGGGGLVFAGAVAGSVFGPAAGLLVALAGALYAHEHGVRTDRTTKLAGVAAGLLLAAVALVAGLSAAESPLAYVLAAVALVLAPGTYYALTVETSAF</sequence>
<name>V4HEU4_9EURY</name>
<dbReference type="AlphaFoldDB" id="V4HEU4"/>
<evidence type="ECO:0000256" key="1">
    <source>
        <dbReference type="SAM" id="Phobius"/>
    </source>
</evidence>
<gene>
    <name evidence="2" type="ORF">K933_07958</name>
</gene>